<comment type="caution">
    <text evidence="15">The sequence shown here is derived from an EMBL/GenBank/DDBJ whole genome shotgun (WGS) entry which is preliminary data.</text>
</comment>
<dbReference type="PANTHER" id="PTHR32552:SF81">
    <property type="entry name" value="TONB-DEPENDENT OUTER MEMBRANE RECEPTOR"/>
    <property type="match status" value="1"/>
</dbReference>
<comment type="subcellular location">
    <subcellularLocation>
        <location evidence="1 11">Cell outer membrane</location>
        <topology evidence="1 11">Multi-pass membrane protein</topology>
    </subcellularLocation>
</comment>
<keyword evidence="3 11" id="KW-1134">Transmembrane beta strand</keyword>
<evidence type="ECO:0000256" key="8">
    <source>
        <dbReference type="ARBA" id="ARBA00023077"/>
    </source>
</evidence>
<accession>A0A842HVZ0</accession>
<dbReference type="InterPro" id="IPR039426">
    <property type="entry name" value="TonB-dep_rcpt-like"/>
</dbReference>
<evidence type="ECO:0000256" key="7">
    <source>
        <dbReference type="ARBA" id="ARBA00023065"/>
    </source>
</evidence>
<dbReference type="Gene3D" id="2.40.170.20">
    <property type="entry name" value="TonB-dependent receptor, beta-barrel domain"/>
    <property type="match status" value="1"/>
</dbReference>
<feature type="domain" description="TonB-dependent receptor-like beta-barrel" evidence="13">
    <location>
        <begin position="244"/>
        <end position="681"/>
    </location>
</feature>
<sequence>MTAQRREETVQNSSLSIDVVSSEELVSSNLADAEGLSRLVPNLQIGTFAYSRIYLRGVGDNTVNGIAQSAVAFNVDSVHIARSTQFSGGFYDVNRVEVLKGPQGTLYGRNASAGVINVITNEPNFDTEGSVMLNLGNYDLIHVQGMANTPLSSTLAARVAFNVIDRDGYLDDGYNDASQQSGRLRLLWEPNNSISLGLRGEYTHTGGMGQGPVLFPVPPGADPWMASSGDLFRQYQIVTNAPRVPDDGFVDNSYAGISAELNADLGFAELTIIPAYRWQDFEFFASPAGTLNFYEQDDVEQKTLEVRLARNTERLNLVVGGYYFDEETDFDAQIDAPATAGGMVGPSTLITSYIGTTEAIAFFADGRISLTDNLRVLAGVRYTDEERGLFGVRTTYSSVPNAPPCPPSIGTIDPSLPFCVRGSPDNSVQNDAWTWRAGVEFDLSPDSMFYFTVDRGFKSGGIFSGGAPGNDYDPEFLTSYNGGIRNQFFNHTLQLNIEAFYWDYTDYQFSFVNVDTRGIPAFVTRNAGSARLYGASADIVWQPAQSDTFRANIEYLNTKFTDFTYSTPFPVDANRECASLGIVDFVTNPTGATSPLFGHDCSGLPLPRAPHWTISAGWTHEFELANGGMIVADIDGQFSSSYMLDFTTVDFMEQGSYALLNAQVAYHSPDDNYEIALWMRNMTNEAVYNDARRFGSTNFSGADIRPPRTFGIRGQFRF</sequence>
<evidence type="ECO:0000256" key="4">
    <source>
        <dbReference type="ARBA" id="ARBA00022496"/>
    </source>
</evidence>
<evidence type="ECO:0000259" key="14">
    <source>
        <dbReference type="Pfam" id="PF07715"/>
    </source>
</evidence>
<evidence type="ECO:0000256" key="5">
    <source>
        <dbReference type="ARBA" id="ARBA00022692"/>
    </source>
</evidence>
<evidence type="ECO:0000256" key="10">
    <source>
        <dbReference type="ARBA" id="ARBA00023237"/>
    </source>
</evidence>
<organism evidence="15 16">
    <name type="scientific">Parasphingopyxis marina</name>
    <dbReference type="NCBI Taxonomy" id="2761622"/>
    <lineage>
        <taxon>Bacteria</taxon>
        <taxon>Pseudomonadati</taxon>
        <taxon>Pseudomonadota</taxon>
        <taxon>Alphaproteobacteria</taxon>
        <taxon>Sphingomonadales</taxon>
        <taxon>Sphingomonadaceae</taxon>
        <taxon>Parasphingopyxis</taxon>
    </lineage>
</organism>
<proteinExistence type="inferred from homology"/>
<evidence type="ECO:0000259" key="13">
    <source>
        <dbReference type="Pfam" id="PF00593"/>
    </source>
</evidence>
<keyword evidence="9 11" id="KW-0472">Membrane</keyword>
<dbReference type="PROSITE" id="PS52016">
    <property type="entry name" value="TONB_DEPENDENT_REC_3"/>
    <property type="match status" value="1"/>
</dbReference>
<comment type="similarity">
    <text evidence="11 12">Belongs to the TonB-dependent receptor family.</text>
</comment>
<gene>
    <name evidence="15" type="ORF">H6P80_03365</name>
</gene>
<keyword evidence="7" id="KW-0406">Ion transport</keyword>
<keyword evidence="5 11" id="KW-0812">Transmembrane</keyword>
<keyword evidence="15" id="KW-0675">Receptor</keyword>
<keyword evidence="6" id="KW-0408">Iron</keyword>
<keyword evidence="16" id="KW-1185">Reference proteome</keyword>
<dbReference type="GO" id="GO:0009279">
    <property type="term" value="C:cell outer membrane"/>
    <property type="evidence" value="ECO:0007669"/>
    <property type="project" value="UniProtKB-SubCell"/>
</dbReference>
<evidence type="ECO:0000256" key="9">
    <source>
        <dbReference type="ARBA" id="ARBA00023136"/>
    </source>
</evidence>
<evidence type="ECO:0000256" key="2">
    <source>
        <dbReference type="ARBA" id="ARBA00022448"/>
    </source>
</evidence>
<evidence type="ECO:0000256" key="6">
    <source>
        <dbReference type="ARBA" id="ARBA00023004"/>
    </source>
</evidence>
<dbReference type="SUPFAM" id="SSF56935">
    <property type="entry name" value="Porins"/>
    <property type="match status" value="1"/>
</dbReference>
<dbReference type="AlphaFoldDB" id="A0A842HVZ0"/>
<dbReference type="InterPro" id="IPR000531">
    <property type="entry name" value="Beta-barrel_TonB"/>
</dbReference>
<keyword evidence="2 11" id="KW-0813">Transport</keyword>
<evidence type="ECO:0000256" key="11">
    <source>
        <dbReference type="PROSITE-ProRule" id="PRU01360"/>
    </source>
</evidence>
<dbReference type="PANTHER" id="PTHR32552">
    <property type="entry name" value="FERRICHROME IRON RECEPTOR-RELATED"/>
    <property type="match status" value="1"/>
</dbReference>
<keyword evidence="10 11" id="KW-0998">Cell outer membrane</keyword>
<dbReference type="InterPro" id="IPR012910">
    <property type="entry name" value="Plug_dom"/>
</dbReference>
<dbReference type="GO" id="GO:0006826">
    <property type="term" value="P:iron ion transport"/>
    <property type="evidence" value="ECO:0007669"/>
    <property type="project" value="UniProtKB-KW"/>
</dbReference>
<evidence type="ECO:0000256" key="3">
    <source>
        <dbReference type="ARBA" id="ARBA00022452"/>
    </source>
</evidence>
<dbReference type="InterPro" id="IPR036942">
    <property type="entry name" value="Beta-barrel_TonB_sf"/>
</dbReference>
<feature type="domain" description="TonB-dependent receptor plug" evidence="14">
    <location>
        <begin position="10"/>
        <end position="115"/>
    </location>
</feature>
<keyword evidence="4" id="KW-0410">Iron transport</keyword>
<evidence type="ECO:0000313" key="15">
    <source>
        <dbReference type="EMBL" id="MBC2776653.1"/>
    </source>
</evidence>
<dbReference type="Pfam" id="PF07715">
    <property type="entry name" value="Plug"/>
    <property type="match status" value="1"/>
</dbReference>
<name>A0A842HVZ0_9SPHN</name>
<keyword evidence="8 12" id="KW-0798">TonB box</keyword>
<dbReference type="Proteomes" id="UP000564378">
    <property type="component" value="Unassembled WGS sequence"/>
</dbReference>
<evidence type="ECO:0000256" key="12">
    <source>
        <dbReference type="RuleBase" id="RU003357"/>
    </source>
</evidence>
<reference evidence="15 16" key="1">
    <citation type="submission" date="2020-08" db="EMBL/GenBank/DDBJ databases">
        <title>Draft genome sequence of Parasphingopyxis sp. GrpM-11.</title>
        <authorList>
            <person name="Oh J."/>
            <person name="Roh D.-H."/>
        </authorList>
    </citation>
    <scope>NUCLEOTIDE SEQUENCE [LARGE SCALE GENOMIC DNA]</scope>
    <source>
        <strain evidence="15 16">GrpM-11</strain>
    </source>
</reference>
<dbReference type="Pfam" id="PF00593">
    <property type="entry name" value="TonB_dep_Rec_b-barrel"/>
    <property type="match status" value="1"/>
</dbReference>
<evidence type="ECO:0000313" key="16">
    <source>
        <dbReference type="Proteomes" id="UP000564378"/>
    </source>
</evidence>
<evidence type="ECO:0000256" key="1">
    <source>
        <dbReference type="ARBA" id="ARBA00004571"/>
    </source>
</evidence>
<protein>
    <submittedName>
        <fullName evidence="15">TonB-dependent receptor</fullName>
    </submittedName>
</protein>
<dbReference type="EMBL" id="JACJVJ010000001">
    <property type="protein sequence ID" value="MBC2776653.1"/>
    <property type="molecule type" value="Genomic_DNA"/>
</dbReference>